<feature type="chain" id="PRO_5030792767" evidence="1">
    <location>
        <begin position="22"/>
        <end position="202"/>
    </location>
</feature>
<comment type="caution">
    <text evidence="3">The sequence shown here is derived from an EMBL/GenBank/DDBJ whole genome shotgun (WGS) entry which is preliminary data.</text>
</comment>
<accession>A0A7W9A3P4</accession>
<reference evidence="3 4" key="1">
    <citation type="submission" date="2020-08" db="EMBL/GenBank/DDBJ databases">
        <title>Genomic Encyclopedia of Type Strains, Phase IV (KMG-IV): sequencing the most valuable type-strain genomes for metagenomic binning, comparative biology and taxonomic classification.</title>
        <authorList>
            <person name="Goeker M."/>
        </authorList>
    </citation>
    <scope>NUCLEOTIDE SEQUENCE [LARGE SCALE GENOMIC DNA]</scope>
    <source>
        <strain evidence="3 4">DSM 24448</strain>
    </source>
</reference>
<evidence type="ECO:0000256" key="1">
    <source>
        <dbReference type="SAM" id="SignalP"/>
    </source>
</evidence>
<keyword evidence="3" id="KW-0449">Lipoprotein</keyword>
<evidence type="ECO:0000313" key="3">
    <source>
        <dbReference type="EMBL" id="MBB5660628.1"/>
    </source>
</evidence>
<dbReference type="OrthoDB" id="7204770at2"/>
<dbReference type="AlphaFoldDB" id="A0A7W9A3P4"/>
<proteinExistence type="predicted"/>
<name>A0A7W9A3P4_9CAUL</name>
<dbReference type="EMBL" id="JACIJB010000004">
    <property type="protein sequence ID" value="MBB5660628.1"/>
    <property type="molecule type" value="Genomic_DNA"/>
</dbReference>
<feature type="domain" description="DUF4168" evidence="2">
    <location>
        <begin position="151"/>
        <end position="186"/>
    </location>
</feature>
<protein>
    <submittedName>
        <fullName evidence="3">Outer membrane murein-binding lipoprotein Lpp</fullName>
    </submittedName>
</protein>
<keyword evidence="4" id="KW-1185">Reference proteome</keyword>
<evidence type="ECO:0000313" key="4">
    <source>
        <dbReference type="Proteomes" id="UP000548978"/>
    </source>
</evidence>
<dbReference type="InterPro" id="IPR025433">
    <property type="entry name" value="DUF4168"/>
</dbReference>
<evidence type="ECO:0000259" key="2">
    <source>
        <dbReference type="Pfam" id="PF13767"/>
    </source>
</evidence>
<dbReference type="Proteomes" id="UP000548978">
    <property type="component" value="Unassembled WGS sequence"/>
</dbReference>
<feature type="domain" description="DUF4168" evidence="2">
    <location>
        <begin position="68"/>
        <end position="103"/>
    </location>
</feature>
<organism evidence="3 4">
    <name type="scientific">Brevundimonas halotolerans</name>
    <dbReference type="NCBI Taxonomy" id="69670"/>
    <lineage>
        <taxon>Bacteria</taxon>
        <taxon>Pseudomonadati</taxon>
        <taxon>Pseudomonadota</taxon>
        <taxon>Alphaproteobacteria</taxon>
        <taxon>Caulobacterales</taxon>
        <taxon>Caulobacteraceae</taxon>
        <taxon>Brevundimonas</taxon>
    </lineage>
</organism>
<feature type="signal peptide" evidence="1">
    <location>
        <begin position="1"/>
        <end position="21"/>
    </location>
</feature>
<dbReference type="RefSeq" id="WP_123287824.1">
    <property type="nucleotide sequence ID" value="NZ_JACIJB010000004.1"/>
</dbReference>
<keyword evidence="1" id="KW-0732">Signal</keyword>
<dbReference type="Pfam" id="PF13767">
    <property type="entry name" value="DUF4168"/>
    <property type="match status" value="2"/>
</dbReference>
<gene>
    <name evidence="3" type="ORF">FHS65_001374</name>
</gene>
<sequence>MRITLFAAVSAVALMAGSVQAAPANLSPAAAVAQDPGYSDDELKKFGTAMEQLSGISAQIQGGTPTAEQQAEMAGIVENSGLTIDRFNAISQAVSADPVLQARMAVVMTPPSPEGSVAASVTDQEVEQFSSAVGRIQDIAAGIQGGTPTAEQQSEMAAVVEGSGLTIDRFNAISTAVSQDQALQARMLLADANRAAGMSGGQ</sequence>